<dbReference type="HOGENOM" id="CLU_965919_0_0_9"/>
<gene>
    <name evidence="3" type="ORF">B2K_02825</name>
</gene>
<dbReference type="AlphaFoldDB" id="I0BBC1"/>
<dbReference type="PANTHER" id="PTHR22916">
    <property type="entry name" value="GLYCOSYLTRANSFERASE"/>
    <property type="match status" value="1"/>
</dbReference>
<name>I0BBC1_9BACL</name>
<sequence length="288" mass="34212">MRFIYILWKYSILLRLKLNQAQIWGRHWYDEWIKKNEYYSVEEINNEIAAFEYKPLISVLLPVYNVKEEYLVECIESVLRQYYENWELCIADDCSEYTYIKGLLNEYSNKDKRIKVVFRSQNGHISANSNTALELVNGEFTALLDNDDKLQPFALYEVVKALNDQPGADLLYSNEDKLINNKRKVPFLKPGWDKNLLLEFNYLCHLVVYRTDILKRIGGFRVGFEGAQDWDLALRFTDETNHVYHIPKILYHWRITDTSTSLNEKIKPYVKTAQKRTIKEARLRESRG</sequence>
<dbReference type="InterPro" id="IPR001173">
    <property type="entry name" value="Glyco_trans_2-like"/>
</dbReference>
<evidence type="ECO:0000259" key="2">
    <source>
        <dbReference type="Pfam" id="PF00535"/>
    </source>
</evidence>
<dbReference type="Pfam" id="PF00535">
    <property type="entry name" value="Glycos_transf_2"/>
    <property type="match status" value="1"/>
</dbReference>
<dbReference type="Gene3D" id="3.90.550.10">
    <property type="entry name" value="Spore Coat Polysaccharide Biosynthesis Protein SpsA, Chain A"/>
    <property type="match status" value="1"/>
</dbReference>
<dbReference type="Proteomes" id="UP000007392">
    <property type="component" value="Chromosome"/>
</dbReference>
<dbReference type="RefSeq" id="WP_014649282.1">
    <property type="nucleotide sequence ID" value="NC_017672.3"/>
</dbReference>
<dbReference type="InterPro" id="IPR029044">
    <property type="entry name" value="Nucleotide-diphossugar_trans"/>
</dbReference>
<evidence type="ECO:0000256" key="1">
    <source>
        <dbReference type="ARBA" id="ARBA00006739"/>
    </source>
</evidence>
<dbReference type="SUPFAM" id="SSF53448">
    <property type="entry name" value="Nucleotide-diphospho-sugar transferases"/>
    <property type="match status" value="1"/>
</dbReference>
<dbReference type="CDD" id="cd04184">
    <property type="entry name" value="GT2_RfbC_Mx_like"/>
    <property type="match status" value="1"/>
</dbReference>
<feature type="domain" description="Glycosyltransferase 2-like" evidence="2">
    <location>
        <begin position="58"/>
        <end position="173"/>
    </location>
</feature>
<dbReference type="GO" id="GO:0016758">
    <property type="term" value="F:hexosyltransferase activity"/>
    <property type="evidence" value="ECO:0007669"/>
    <property type="project" value="UniProtKB-ARBA"/>
</dbReference>
<dbReference type="PATRIC" id="fig|997761.3.peg.567"/>
<dbReference type="OrthoDB" id="9800276at2"/>
<evidence type="ECO:0000313" key="3">
    <source>
        <dbReference type="EMBL" id="AFH59668.1"/>
    </source>
</evidence>
<comment type="similarity">
    <text evidence="1">Belongs to the glycosyltransferase 2 family.</text>
</comment>
<dbReference type="KEGG" id="pmw:B2K_02825"/>
<protein>
    <recommendedName>
        <fullName evidence="2">Glycosyltransferase 2-like domain-containing protein</fullName>
    </recommendedName>
</protein>
<proteinExistence type="inferred from homology"/>
<organism evidence="3 4">
    <name type="scientific">Paenibacillus mucilaginosus K02</name>
    <dbReference type="NCBI Taxonomy" id="997761"/>
    <lineage>
        <taxon>Bacteria</taxon>
        <taxon>Bacillati</taxon>
        <taxon>Bacillota</taxon>
        <taxon>Bacilli</taxon>
        <taxon>Bacillales</taxon>
        <taxon>Paenibacillaceae</taxon>
        <taxon>Paenibacillus</taxon>
    </lineage>
</organism>
<dbReference type="EMBL" id="CP003422">
    <property type="protein sequence ID" value="AFH59668.1"/>
    <property type="molecule type" value="Genomic_DNA"/>
</dbReference>
<dbReference type="PANTHER" id="PTHR22916:SF3">
    <property type="entry name" value="UDP-GLCNAC:BETAGAL BETA-1,3-N-ACETYLGLUCOSAMINYLTRANSFERASE-LIKE PROTEIN 1"/>
    <property type="match status" value="1"/>
</dbReference>
<evidence type="ECO:0000313" key="4">
    <source>
        <dbReference type="Proteomes" id="UP000007392"/>
    </source>
</evidence>
<accession>I0BBC1</accession>
<reference evidence="3 4" key="1">
    <citation type="submission" date="2013-06" db="EMBL/GenBank/DDBJ databases">
        <title>Complete genome sequence of Paenibacillus mucilaginosus K02.</title>
        <authorList>
            <person name="Xiao B."/>
            <person name="Sun L."/>
            <person name="Xiao L."/>
            <person name="Lian B."/>
        </authorList>
    </citation>
    <scope>NUCLEOTIDE SEQUENCE [LARGE SCALE GENOMIC DNA]</scope>
    <source>
        <strain evidence="3 4">K02</strain>
    </source>
</reference>